<dbReference type="AlphaFoldDB" id="A0A3A8ERN1"/>
<evidence type="ECO:0000313" key="2">
    <source>
        <dbReference type="Proteomes" id="UP000269001"/>
    </source>
</evidence>
<comment type="caution">
    <text evidence="1">The sequence shown here is derived from an EMBL/GenBank/DDBJ whole genome shotgun (WGS) entry which is preliminary data.</text>
</comment>
<sequence length="70" mass="7932">MKIIYLQDNNIIAIVSLVDESNIVEEAAQYVPLGKKYKIIDDAELPEDTKYRDAWTVDEADLTDGIGEMQ</sequence>
<proteinExistence type="predicted"/>
<protein>
    <submittedName>
        <fullName evidence="1">Uncharacterized protein</fullName>
    </submittedName>
</protein>
<organism evidence="1 2">
    <name type="scientific">Acinetobacter guerrae</name>
    <dbReference type="NCBI Taxonomy" id="1843371"/>
    <lineage>
        <taxon>Bacteria</taxon>
        <taxon>Pseudomonadati</taxon>
        <taxon>Pseudomonadota</taxon>
        <taxon>Gammaproteobacteria</taxon>
        <taxon>Moraxellales</taxon>
        <taxon>Moraxellaceae</taxon>
        <taxon>Acinetobacter</taxon>
    </lineage>
</organism>
<reference evidence="1 2" key="1">
    <citation type="submission" date="2018-09" db="EMBL/GenBank/DDBJ databases">
        <title>The draft genome of Acinetobacter spp. strains.</title>
        <authorList>
            <person name="Qin J."/>
            <person name="Feng Y."/>
            <person name="Zong Z."/>
        </authorList>
    </citation>
    <scope>NUCLEOTIDE SEQUENCE [LARGE SCALE GENOMIC DNA]</scope>
    <source>
        <strain evidence="1 2">WCHAc060096</strain>
    </source>
</reference>
<name>A0A3A8ERN1_9GAMM</name>
<gene>
    <name evidence="1" type="ORF">D7V21_09455</name>
</gene>
<dbReference type="Proteomes" id="UP000269001">
    <property type="component" value="Unassembled WGS sequence"/>
</dbReference>
<dbReference type="EMBL" id="RAXU01000010">
    <property type="protein sequence ID" value="RKG33390.1"/>
    <property type="molecule type" value="Genomic_DNA"/>
</dbReference>
<accession>A0A3A8ERN1</accession>
<keyword evidence="2" id="KW-1185">Reference proteome</keyword>
<evidence type="ECO:0000313" key="1">
    <source>
        <dbReference type="EMBL" id="RKG33390.1"/>
    </source>
</evidence>